<organism evidence="3 4">
    <name type="scientific">Monosporascus ibericus</name>
    <dbReference type="NCBI Taxonomy" id="155417"/>
    <lineage>
        <taxon>Eukaryota</taxon>
        <taxon>Fungi</taxon>
        <taxon>Dikarya</taxon>
        <taxon>Ascomycota</taxon>
        <taxon>Pezizomycotina</taxon>
        <taxon>Sordariomycetes</taxon>
        <taxon>Xylariomycetidae</taxon>
        <taxon>Xylariales</taxon>
        <taxon>Xylariales incertae sedis</taxon>
        <taxon>Monosporascus</taxon>
    </lineage>
</organism>
<evidence type="ECO:0000256" key="1">
    <source>
        <dbReference type="SAM" id="MobiDB-lite"/>
    </source>
</evidence>
<feature type="region of interest" description="Disordered" evidence="1">
    <location>
        <begin position="36"/>
        <end position="56"/>
    </location>
</feature>
<gene>
    <name evidence="3" type="ORF">DL764_009618</name>
</gene>
<reference evidence="3 4" key="1">
    <citation type="submission" date="2018-06" db="EMBL/GenBank/DDBJ databases">
        <title>Complete Genomes of Monosporascus.</title>
        <authorList>
            <person name="Robinson A.J."/>
            <person name="Natvig D.O."/>
        </authorList>
    </citation>
    <scope>NUCLEOTIDE SEQUENCE [LARGE SCALE GENOMIC DNA]</scope>
    <source>
        <strain evidence="3 4">CBS 110550</strain>
    </source>
</reference>
<proteinExistence type="predicted"/>
<protein>
    <recommendedName>
        <fullName evidence="2">Ig-like domain-containing protein</fullName>
    </recommendedName>
</protein>
<dbReference type="PROSITE" id="PS50835">
    <property type="entry name" value="IG_LIKE"/>
    <property type="match status" value="1"/>
</dbReference>
<feature type="domain" description="Ig-like" evidence="2">
    <location>
        <begin position="1"/>
        <end position="75"/>
    </location>
</feature>
<comment type="caution">
    <text evidence="3">The sequence shown here is derived from an EMBL/GenBank/DDBJ whole genome shotgun (WGS) entry which is preliminary data.</text>
</comment>
<evidence type="ECO:0000313" key="3">
    <source>
        <dbReference type="EMBL" id="RYO82360.1"/>
    </source>
</evidence>
<evidence type="ECO:0000313" key="4">
    <source>
        <dbReference type="Proteomes" id="UP000293360"/>
    </source>
</evidence>
<dbReference type="STRING" id="155417.A0A4Q4SXA9"/>
<accession>A0A4Q4SXA9</accession>
<dbReference type="OrthoDB" id="4751609at2759"/>
<evidence type="ECO:0000259" key="2">
    <source>
        <dbReference type="PROSITE" id="PS50835"/>
    </source>
</evidence>
<keyword evidence="4" id="KW-1185">Reference proteome</keyword>
<sequence>MTVFCSLFGVGIDPWQADFDDNPDLNWLNEQEVCTPRDEGRRYDDENRGPSDSGAESFLQAQPVFDLSREYRCYVVQDARWQLLRNRIDPGRQMPPDTIARHLFALLYNTPTSGEGTLMPGHEYGSAAQFHRPSRYGYFTVVNSSGLPYLTGDPREELQRDEDCMWEAIQAMSAHFRLPGMSLGNYSDSDVF</sequence>
<dbReference type="Proteomes" id="UP000293360">
    <property type="component" value="Unassembled WGS sequence"/>
</dbReference>
<feature type="compositionally biased region" description="Basic and acidic residues" evidence="1">
    <location>
        <begin position="36"/>
        <end position="49"/>
    </location>
</feature>
<dbReference type="AlphaFoldDB" id="A0A4Q4SXA9"/>
<dbReference type="InterPro" id="IPR007110">
    <property type="entry name" value="Ig-like_dom"/>
</dbReference>
<name>A0A4Q4SXA9_9PEZI</name>
<dbReference type="EMBL" id="QJNU01000943">
    <property type="protein sequence ID" value="RYO82360.1"/>
    <property type="molecule type" value="Genomic_DNA"/>
</dbReference>